<dbReference type="Pfam" id="PF23598">
    <property type="entry name" value="LRR_14"/>
    <property type="match status" value="1"/>
</dbReference>
<dbReference type="InterPro" id="IPR050216">
    <property type="entry name" value="LRR_domain-containing"/>
</dbReference>
<proteinExistence type="predicted"/>
<organism evidence="4">
    <name type="scientific">Catovirus CTV1</name>
    <dbReference type="NCBI Taxonomy" id="1977631"/>
    <lineage>
        <taxon>Viruses</taxon>
        <taxon>Varidnaviria</taxon>
        <taxon>Bamfordvirae</taxon>
        <taxon>Nucleocytoviricota</taxon>
        <taxon>Megaviricetes</taxon>
        <taxon>Imitervirales</taxon>
        <taxon>Mimiviridae</taxon>
        <taxon>Klosneuvirinae</taxon>
        <taxon>Catovirus</taxon>
    </lineage>
</organism>
<dbReference type="InterPro" id="IPR055414">
    <property type="entry name" value="LRR_R13L4/SHOC2-like"/>
</dbReference>
<dbReference type="Gene3D" id="3.80.10.10">
    <property type="entry name" value="Ribonuclease Inhibitor"/>
    <property type="match status" value="1"/>
</dbReference>
<sequence length="238" mass="28558">MLSDDIIAYISNFLESKTVKLLNKNICFLTKLEENNVFWKLKYNNFLIKRNQHFLILNDTQKNWKYEYLRLLKSYDSFLKYLYQEQEFMQLFDRKSFIIPREIGNALKLETLVIDNCNVKEIPLELFNLINLKILSLARNKIKYIPKEISKLINLRILFLEKNKIKEIPIELGYLIKLKKGEFDFNKIEKIPKEISNLINLEYLSLNNNNLTYIPEEIRKLPSLKELNVLNNKINNNF</sequence>
<dbReference type="EMBL" id="KY684084">
    <property type="protein sequence ID" value="ARF09197.1"/>
    <property type="molecule type" value="Genomic_DNA"/>
</dbReference>
<dbReference type="InterPro" id="IPR001611">
    <property type="entry name" value="Leu-rich_rpt"/>
</dbReference>
<dbReference type="PANTHER" id="PTHR48051">
    <property type="match status" value="1"/>
</dbReference>
<dbReference type="PROSITE" id="PS51450">
    <property type="entry name" value="LRR"/>
    <property type="match status" value="3"/>
</dbReference>
<feature type="domain" description="Disease resistance R13L4/SHOC-2-like LRR" evidence="3">
    <location>
        <begin position="126"/>
        <end position="230"/>
    </location>
</feature>
<dbReference type="InterPro" id="IPR032675">
    <property type="entry name" value="LRR_dom_sf"/>
</dbReference>
<evidence type="ECO:0000259" key="3">
    <source>
        <dbReference type="Pfam" id="PF23598"/>
    </source>
</evidence>
<name>A0A1V0SBU5_9VIRU</name>
<evidence type="ECO:0000313" key="4">
    <source>
        <dbReference type="EMBL" id="ARF09197.1"/>
    </source>
</evidence>
<dbReference type="PANTHER" id="PTHR48051:SF1">
    <property type="entry name" value="RAS SUPPRESSOR PROTEIN 1"/>
    <property type="match status" value="1"/>
</dbReference>
<reference evidence="4" key="1">
    <citation type="journal article" date="2017" name="Science">
        <title>Giant viruses with an expanded complement of translation system components.</title>
        <authorList>
            <person name="Schulz F."/>
            <person name="Yutin N."/>
            <person name="Ivanova N.N."/>
            <person name="Ortega D.R."/>
            <person name="Lee T.K."/>
            <person name="Vierheilig J."/>
            <person name="Daims H."/>
            <person name="Horn M."/>
            <person name="Wagner M."/>
            <person name="Jensen G.J."/>
            <person name="Kyrpides N.C."/>
            <person name="Koonin E.V."/>
            <person name="Woyke T."/>
        </authorList>
    </citation>
    <scope>NUCLEOTIDE SEQUENCE</scope>
    <source>
        <strain evidence="4">CTV1</strain>
    </source>
</reference>
<dbReference type="SUPFAM" id="SSF52058">
    <property type="entry name" value="L domain-like"/>
    <property type="match status" value="1"/>
</dbReference>
<gene>
    <name evidence="4" type="ORF">Catovirus_2_146</name>
</gene>
<keyword evidence="2" id="KW-0677">Repeat</keyword>
<keyword evidence="1" id="KW-0433">Leucine-rich repeat</keyword>
<evidence type="ECO:0000256" key="1">
    <source>
        <dbReference type="ARBA" id="ARBA00022614"/>
    </source>
</evidence>
<dbReference type="SMART" id="SM00369">
    <property type="entry name" value="LRR_TYP"/>
    <property type="match status" value="3"/>
</dbReference>
<protein>
    <submittedName>
        <fullName evidence="4">Leucine-rich repeat protein</fullName>
    </submittedName>
</protein>
<evidence type="ECO:0000256" key="2">
    <source>
        <dbReference type="ARBA" id="ARBA00022737"/>
    </source>
</evidence>
<dbReference type="InterPro" id="IPR003591">
    <property type="entry name" value="Leu-rich_rpt_typical-subtyp"/>
</dbReference>
<accession>A0A1V0SBU5</accession>